<dbReference type="AlphaFoldDB" id="A0A2K9H7X7"/>
<dbReference type="Gene3D" id="2.40.170.20">
    <property type="entry name" value="TonB-dependent receptor, beta-barrel domain"/>
    <property type="match status" value="1"/>
</dbReference>
<accession>A0A2K9H7X7</accession>
<keyword evidence="3" id="KW-0998">Cell outer membrane</keyword>
<dbReference type="OrthoDB" id="905020at2"/>
<reference evidence="4 5" key="1">
    <citation type="submission" date="2017-06" db="EMBL/GenBank/DDBJ databases">
        <authorList>
            <person name="Varghese N."/>
            <person name="Submissions S."/>
        </authorList>
    </citation>
    <scope>NUCLEOTIDE SEQUENCE [LARGE SCALE GENOMIC DNA]</scope>
    <source>
        <strain evidence="4 5">DSM 26989</strain>
    </source>
</reference>
<evidence type="ECO:0000313" key="4">
    <source>
        <dbReference type="EMBL" id="SNR62188.1"/>
    </source>
</evidence>
<evidence type="ECO:0000256" key="3">
    <source>
        <dbReference type="ARBA" id="ARBA00023237"/>
    </source>
</evidence>
<dbReference type="RefSeq" id="WP_089365270.1">
    <property type="nucleotide sequence ID" value="NZ_CP023863.1"/>
</dbReference>
<gene>
    <name evidence="4" type="ORF">SAMN06265364_1023</name>
</gene>
<dbReference type="SUPFAM" id="SSF56935">
    <property type="entry name" value="Porins"/>
    <property type="match status" value="1"/>
</dbReference>
<dbReference type="GO" id="GO:0009279">
    <property type="term" value="C:cell outer membrane"/>
    <property type="evidence" value="ECO:0007669"/>
    <property type="project" value="UniProtKB-SubCell"/>
</dbReference>
<protein>
    <submittedName>
        <fullName evidence="4">Outer membrane receptor proteins, mostly Fe transport</fullName>
    </submittedName>
</protein>
<keyword evidence="5" id="KW-1185">Reference proteome</keyword>
<keyword evidence="2" id="KW-0472">Membrane</keyword>
<dbReference type="EMBL" id="FZNZ01000002">
    <property type="protein sequence ID" value="SNR62188.1"/>
    <property type="molecule type" value="Genomic_DNA"/>
</dbReference>
<dbReference type="Pfam" id="PF14905">
    <property type="entry name" value="OMP_b-brl_3"/>
    <property type="match status" value="1"/>
</dbReference>
<evidence type="ECO:0000256" key="1">
    <source>
        <dbReference type="ARBA" id="ARBA00004442"/>
    </source>
</evidence>
<sequence>MEKFLIILLLLIGSHGVSAQRISRQYNNVSMAQALKELNQLQNRYTVNFIYNDLEDFRITTNIKNKSVPDAIEQLIGFYPIRMTRRGDVIMVECTHKTRRHLTGKVIDETGQPVPYANVLLLSVVDSSAISGGVSNESGIFVVPFEPSKVIARISYVGYKPVYRTFSTEQAGIIQLQPDALKLKEVTIKTSRPLYKQTSGGMSINVENSLLSKLGTAMDVLGQLPRVTTNGDNVQVFAKGTPLIYVNNRRISDMKELTELKSDNIKSVEVITSPGAQYDAQVQSVIRIKTIRRQADGLSFRNDTRIEYNGKWTGSEATKFTYRTKHWELFNNLTWMNYKDQEKNYLCSQIHTSREDIEAQQHIRYKANHNLLSENIGASYLINDSNTIGGTYRYYTDYHMDGSIDNNQNIYKNGTLEGTIAQKGDVEVRVPARHQADLYYVGRLEKLSIDFNASYMSIGTKERHAQSEHSNEFPNREVHSTGNQHSNLWAGKLVLSHPLWGGNIYWGTELSSTNSRGDFNNKEQIVAASETNIKERYHALFTEYTHSFGNFTLNTGLRYEHVTSDYYSFGVKQDDASKHYSNLFPSFSLSWNHEKWSFQLNYSNKIHRPSYRTLRNFIQYNNRYAYEGGNPELHPEQIHNVEINGIYRWLSISIGYKYYKDVMFWTHKLYNNQAISFSSTYNYDHSENLYASISASPKFGIYQPTAEINYIQQRFHAPLDNGTLVKNNPCFAISLRNQFAFSNTFIARVDFRARTKIYDGFQTSNGWARMNLAFRKTFYNNRLIFILSADDIFKSEREQWTLRGYGTTLDKDCYNYTRAVSLTVTYNFNAKRSKYKGTGAGNAEKSRL</sequence>
<comment type="subcellular location">
    <subcellularLocation>
        <location evidence="1">Cell outer membrane</location>
    </subcellularLocation>
</comment>
<dbReference type="KEGG" id="pje:CRM71_00705"/>
<comment type="caution">
    <text evidence="4">The sequence shown here is derived from an EMBL/GenBank/DDBJ whole genome shotgun (WGS) entry which is preliminary data.</text>
</comment>
<evidence type="ECO:0000256" key="2">
    <source>
        <dbReference type="ARBA" id="ARBA00023136"/>
    </source>
</evidence>
<dbReference type="SUPFAM" id="SSF49464">
    <property type="entry name" value="Carboxypeptidase regulatory domain-like"/>
    <property type="match status" value="1"/>
</dbReference>
<dbReference type="Pfam" id="PF13620">
    <property type="entry name" value="CarboxypepD_reg"/>
    <property type="match status" value="1"/>
</dbReference>
<dbReference type="Proteomes" id="UP000198427">
    <property type="component" value="Unassembled WGS sequence"/>
</dbReference>
<dbReference type="InterPro" id="IPR008969">
    <property type="entry name" value="CarboxyPept-like_regulatory"/>
</dbReference>
<dbReference type="GeneID" id="94027962"/>
<dbReference type="InterPro" id="IPR041700">
    <property type="entry name" value="OMP_b-brl_3"/>
</dbReference>
<name>A0A2K9H7X7_9BACT</name>
<evidence type="ECO:0000313" key="5">
    <source>
        <dbReference type="Proteomes" id="UP000198427"/>
    </source>
</evidence>
<organism evidence="4 5">
    <name type="scientific">Prevotella jejuni</name>
    <dbReference type="NCBI Taxonomy" id="1177574"/>
    <lineage>
        <taxon>Bacteria</taxon>
        <taxon>Pseudomonadati</taxon>
        <taxon>Bacteroidota</taxon>
        <taxon>Bacteroidia</taxon>
        <taxon>Bacteroidales</taxon>
        <taxon>Prevotellaceae</taxon>
        <taxon>Prevotella</taxon>
    </lineage>
</organism>
<proteinExistence type="predicted"/>
<dbReference type="InterPro" id="IPR036942">
    <property type="entry name" value="Beta-barrel_TonB_sf"/>
</dbReference>
<keyword evidence="4" id="KW-0675">Receptor</keyword>